<feature type="non-terminal residue" evidence="6">
    <location>
        <position position="33"/>
    </location>
</feature>
<dbReference type="InterPro" id="IPR001114">
    <property type="entry name" value="Adenylosuccinate_synthetase"/>
</dbReference>
<keyword evidence="5" id="KW-0460">Magnesium</keyword>
<reference evidence="6" key="1">
    <citation type="journal article" date="2014" name="Front. Microbiol.">
        <title>High frequency of phylogenetically diverse reductive dehalogenase-homologous genes in deep subseafloor sedimentary metagenomes.</title>
        <authorList>
            <person name="Kawai M."/>
            <person name="Futagami T."/>
            <person name="Toyoda A."/>
            <person name="Takaki Y."/>
            <person name="Nishi S."/>
            <person name="Hori S."/>
            <person name="Arai W."/>
            <person name="Tsubouchi T."/>
            <person name="Morono Y."/>
            <person name="Uchiyama I."/>
            <person name="Ito T."/>
            <person name="Fujiyama A."/>
            <person name="Inagaki F."/>
            <person name="Takami H."/>
        </authorList>
    </citation>
    <scope>NUCLEOTIDE SEQUENCE</scope>
    <source>
        <strain evidence="6">Expedition CK06-06</strain>
    </source>
</reference>
<comment type="caution">
    <text evidence="6">The sequence shown here is derived from an EMBL/GenBank/DDBJ whole genome shotgun (WGS) entry which is preliminary data.</text>
</comment>
<dbReference type="GO" id="GO:0046872">
    <property type="term" value="F:metal ion binding"/>
    <property type="evidence" value="ECO:0007669"/>
    <property type="project" value="UniProtKB-KW"/>
</dbReference>
<dbReference type="GO" id="GO:0005737">
    <property type="term" value="C:cytoplasm"/>
    <property type="evidence" value="ECO:0007669"/>
    <property type="project" value="TreeGrafter"/>
</dbReference>
<dbReference type="Pfam" id="PF00709">
    <property type="entry name" value="Adenylsucc_synt"/>
    <property type="match status" value="1"/>
</dbReference>
<protein>
    <recommendedName>
        <fullName evidence="7">Adenylosuccinate synthase</fullName>
    </recommendedName>
</protein>
<dbReference type="GO" id="GO:0044208">
    <property type="term" value="P:'de novo' AMP biosynthetic process"/>
    <property type="evidence" value="ECO:0007669"/>
    <property type="project" value="TreeGrafter"/>
</dbReference>
<dbReference type="SUPFAM" id="SSF52540">
    <property type="entry name" value="P-loop containing nucleoside triphosphate hydrolases"/>
    <property type="match status" value="1"/>
</dbReference>
<evidence type="ECO:0000256" key="1">
    <source>
        <dbReference type="ARBA" id="ARBA00022598"/>
    </source>
</evidence>
<evidence type="ECO:0000256" key="5">
    <source>
        <dbReference type="ARBA" id="ARBA00022842"/>
    </source>
</evidence>
<evidence type="ECO:0000256" key="2">
    <source>
        <dbReference type="ARBA" id="ARBA00022723"/>
    </source>
</evidence>
<keyword evidence="2" id="KW-0479">Metal-binding</keyword>
<keyword evidence="1" id="KW-0436">Ligase</keyword>
<feature type="non-terminal residue" evidence="6">
    <location>
        <position position="1"/>
    </location>
</feature>
<sequence>INEDKKILFEGAQGTLLDVDHGTFPYVTSSNPI</sequence>
<dbReference type="GO" id="GO:0004019">
    <property type="term" value="F:adenylosuccinate synthase activity"/>
    <property type="evidence" value="ECO:0007669"/>
    <property type="project" value="InterPro"/>
</dbReference>
<evidence type="ECO:0000313" key="6">
    <source>
        <dbReference type="EMBL" id="GAH22865.1"/>
    </source>
</evidence>
<keyword evidence="4" id="KW-0658">Purine biosynthesis</keyword>
<dbReference type="GO" id="GO:0046040">
    <property type="term" value="P:IMP metabolic process"/>
    <property type="evidence" value="ECO:0007669"/>
    <property type="project" value="TreeGrafter"/>
</dbReference>
<organism evidence="6">
    <name type="scientific">marine sediment metagenome</name>
    <dbReference type="NCBI Taxonomy" id="412755"/>
    <lineage>
        <taxon>unclassified sequences</taxon>
        <taxon>metagenomes</taxon>
        <taxon>ecological metagenomes</taxon>
    </lineage>
</organism>
<dbReference type="GO" id="GO:0000166">
    <property type="term" value="F:nucleotide binding"/>
    <property type="evidence" value="ECO:0007669"/>
    <property type="project" value="UniProtKB-KW"/>
</dbReference>
<dbReference type="Gene3D" id="3.40.440.10">
    <property type="entry name" value="Adenylosuccinate Synthetase, subunit A, domain 1"/>
    <property type="match status" value="1"/>
</dbReference>
<accession>X1ERB8</accession>
<dbReference type="EMBL" id="BART01042403">
    <property type="protein sequence ID" value="GAH22865.1"/>
    <property type="molecule type" value="Genomic_DNA"/>
</dbReference>
<dbReference type="InterPro" id="IPR027417">
    <property type="entry name" value="P-loop_NTPase"/>
</dbReference>
<proteinExistence type="predicted"/>
<evidence type="ECO:0000256" key="4">
    <source>
        <dbReference type="ARBA" id="ARBA00022755"/>
    </source>
</evidence>
<evidence type="ECO:0008006" key="7">
    <source>
        <dbReference type="Google" id="ProtNLM"/>
    </source>
</evidence>
<dbReference type="PANTHER" id="PTHR11846">
    <property type="entry name" value="ADENYLOSUCCINATE SYNTHETASE"/>
    <property type="match status" value="1"/>
</dbReference>
<dbReference type="AlphaFoldDB" id="X1ERB8"/>
<keyword evidence="3" id="KW-0547">Nucleotide-binding</keyword>
<evidence type="ECO:0000256" key="3">
    <source>
        <dbReference type="ARBA" id="ARBA00022741"/>
    </source>
</evidence>
<dbReference type="PANTHER" id="PTHR11846:SF0">
    <property type="entry name" value="ADENYLOSUCCINATE SYNTHETASE"/>
    <property type="match status" value="1"/>
</dbReference>
<gene>
    <name evidence="6" type="ORF">S01H4_67417</name>
</gene>
<dbReference type="InterPro" id="IPR042109">
    <property type="entry name" value="Adenylosuccinate_synth_dom1"/>
</dbReference>
<name>X1ERB8_9ZZZZ</name>